<feature type="compositionally biased region" description="Basic and acidic residues" evidence="1">
    <location>
        <begin position="241"/>
        <end position="255"/>
    </location>
</feature>
<reference evidence="2" key="1">
    <citation type="submission" date="2023-03" db="EMBL/GenBank/DDBJ databases">
        <title>Massive genome expansion in bonnet fungi (Mycena s.s.) driven by repeated elements and novel gene families across ecological guilds.</title>
        <authorList>
            <consortium name="Lawrence Berkeley National Laboratory"/>
            <person name="Harder C.B."/>
            <person name="Miyauchi S."/>
            <person name="Viragh M."/>
            <person name="Kuo A."/>
            <person name="Thoen E."/>
            <person name="Andreopoulos B."/>
            <person name="Lu D."/>
            <person name="Skrede I."/>
            <person name="Drula E."/>
            <person name="Henrissat B."/>
            <person name="Morin E."/>
            <person name="Kohler A."/>
            <person name="Barry K."/>
            <person name="LaButti K."/>
            <person name="Morin E."/>
            <person name="Salamov A."/>
            <person name="Lipzen A."/>
            <person name="Mereny Z."/>
            <person name="Hegedus B."/>
            <person name="Baldrian P."/>
            <person name="Stursova M."/>
            <person name="Weitz H."/>
            <person name="Taylor A."/>
            <person name="Grigoriev I.V."/>
            <person name="Nagy L.G."/>
            <person name="Martin F."/>
            <person name="Kauserud H."/>
        </authorList>
    </citation>
    <scope>NUCLEOTIDE SEQUENCE</scope>
    <source>
        <strain evidence="2">9284</strain>
    </source>
</reference>
<dbReference type="EMBL" id="JARKIF010000005">
    <property type="protein sequence ID" value="KAJ7639152.1"/>
    <property type="molecule type" value="Genomic_DNA"/>
</dbReference>
<dbReference type="Proteomes" id="UP001221142">
    <property type="component" value="Unassembled WGS sequence"/>
</dbReference>
<feature type="region of interest" description="Disordered" evidence="1">
    <location>
        <begin position="67"/>
        <end position="94"/>
    </location>
</feature>
<protein>
    <submittedName>
        <fullName evidence="2">Uncharacterized protein</fullName>
    </submittedName>
</protein>
<evidence type="ECO:0000256" key="1">
    <source>
        <dbReference type="SAM" id="MobiDB-lite"/>
    </source>
</evidence>
<sequence>MHPHPASLVQPFFVLAPSGHHRFSRCVAPPPPPPTLLLLVPVPVLVVLALLAVLKWLPPRRTAPPACNAHANASANATTRSTPSRRSGSATSAGCCSCGYWDCGDSRQRIKVEAATRAKAGCEWARTPRYVHHTRAYKCVRKRAGHTPVSSSPSLVLGLVEWEWDLEVECEYACCTWAPLVLKVPARQRTALSSSPFPGLPPPLSLFLEVDVVEDASAAAVLVLWLNAPDSGAMREPPAQPRRDVPAPQSARDRAAASTARRKSAAPSAYAGGQWHAAAVCVGGLPGGRRSSYSKLSVLWPLSWRMRRSTDRDLERSRWAGDWRNSGSLDAGIAGTVGEVGAGVGGALGVVVGAGQRPWSIWIQGRRWQRRRWKGAGGDGGRALCAVPRLLRALRGGHPSANPAPARNQIVSDAT</sequence>
<organism evidence="2 3">
    <name type="scientific">Roridomyces roridus</name>
    <dbReference type="NCBI Taxonomy" id="1738132"/>
    <lineage>
        <taxon>Eukaryota</taxon>
        <taxon>Fungi</taxon>
        <taxon>Dikarya</taxon>
        <taxon>Basidiomycota</taxon>
        <taxon>Agaricomycotina</taxon>
        <taxon>Agaricomycetes</taxon>
        <taxon>Agaricomycetidae</taxon>
        <taxon>Agaricales</taxon>
        <taxon>Marasmiineae</taxon>
        <taxon>Mycenaceae</taxon>
        <taxon>Roridomyces</taxon>
    </lineage>
</organism>
<comment type="caution">
    <text evidence="2">The sequence shown here is derived from an EMBL/GenBank/DDBJ whole genome shotgun (WGS) entry which is preliminary data.</text>
</comment>
<proteinExistence type="predicted"/>
<keyword evidence="3" id="KW-1185">Reference proteome</keyword>
<evidence type="ECO:0000313" key="3">
    <source>
        <dbReference type="Proteomes" id="UP001221142"/>
    </source>
</evidence>
<evidence type="ECO:0000313" key="2">
    <source>
        <dbReference type="EMBL" id="KAJ7639152.1"/>
    </source>
</evidence>
<gene>
    <name evidence="2" type="ORF">FB45DRAFT_863929</name>
</gene>
<feature type="region of interest" description="Disordered" evidence="1">
    <location>
        <begin position="396"/>
        <end position="415"/>
    </location>
</feature>
<feature type="region of interest" description="Disordered" evidence="1">
    <location>
        <begin position="233"/>
        <end position="263"/>
    </location>
</feature>
<accession>A0AAD7FVB8</accession>
<name>A0AAD7FVB8_9AGAR</name>
<dbReference type="AlphaFoldDB" id="A0AAD7FVB8"/>